<organism evidence="3 4">
    <name type="scientific">Durusdinium trenchii</name>
    <dbReference type="NCBI Taxonomy" id="1381693"/>
    <lineage>
        <taxon>Eukaryota</taxon>
        <taxon>Sar</taxon>
        <taxon>Alveolata</taxon>
        <taxon>Dinophyceae</taxon>
        <taxon>Suessiales</taxon>
        <taxon>Symbiodiniaceae</taxon>
        <taxon>Durusdinium</taxon>
    </lineage>
</organism>
<dbReference type="Pfam" id="PF00795">
    <property type="entry name" value="CN_hydrolase"/>
    <property type="match status" value="1"/>
</dbReference>
<dbReference type="EMBL" id="CAXAMN010001014">
    <property type="protein sequence ID" value="CAK8991921.1"/>
    <property type="molecule type" value="Genomic_DNA"/>
</dbReference>
<gene>
    <name evidence="3" type="ORF">CCMP2556_LOCUS2654</name>
</gene>
<keyword evidence="4" id="KW-1185">Reference proteome</keyword>
<evidence type="ECO:0000259" key="2">
    <source>
        <dbReference type="PROSITE" id="PS50263"/>
    </source>
</evidence>
<reference evidence="3 4" key="1">
    <citation type="submission" date="2024-02" db="EMBL/GenBank/DDBJ databases">
        <authorList>
            <person name="Chen Y."/>
            <person name="Shah S."/>
            <person name="Dougan E. K."/>
            <person name="Thang M."/>
            <person name="Chan C."/>
        </authorList>
    </citation>
    <scope>NUCLEOTIDE SEQUENCE [LARGE SCALE GENOMIC DNA]</scope>
</reference>
<dbReference type="InterPro" id="IPR036526">
    <property type="entry name" value="C-N_Hydrolase_sf"/>
</dbReference>
<feature type="compositionally biased region" description="Polar residues" evidence="1">
    <location>
        <begin position="530"/>
        <end position="546"/>
    </location>
</feature>
<dbReference type="Gene3D" id="3.60.110.10">
    <property type="entry name" value="Carbon-nitrogen hydrolase"/>
    <property type="match status" value="1"/>
</dbReference>
<feature type="region of interest" description="Disordered" evidence="1">
    <location>
        <begin position="530"/>
        <end position="553"/>
    </location>
</feature>
<feature type="compositionally biased region" description="Polar residues" evidence="1">
    <location>
        <begin position="705"/>
        <end position="729"/>
    </location>
</feature>
<evidence type="ECO:0000313" key="3">
    <source>
        <dbReference type="EMBL" id="CAK8991921.1"/>
    </source>
</evidence>
<feature type="region of interest" description="Disordered" evidence="1">
    <location>
        <begin position="704"/>
        <end position="729"/>
    </location>
</feature>
<evidence type="ECO:0000256" key="1">
    <source>
        <dbReference type="SAM" id="MobiDB-lite"/>
    </source>
</evidence>
<feature type="domain" description="CN hydrolase" evidence="2">
    <location>
        <begin position="1"/>
        <end position="244"/>
    </location>
</feature>
<evidence type="ECO:0000313" key="4">
    <source>
        <dbReference type="Proteomes" id="UP001642484"/>
    </source>
</evidence>
<dbReference type="InterPro" id="IPR003010">
    <property type="entry name" value="C-N_Hydrolase"/>
</dbReference>
<sequence>MRILVFQTPKLTYVQTLEFLLRETSEQKVDLAILPEFALEHPAQCSNQSELSYDNVSIMMLSRVAKHRQMFVVLGSVEERQPTGVFDTCVVFNRSGEIILQYRKHGSDRNSFETEYGTVGVLLGAEVEDERWSTLLALSPSLILNPCNAPMELDTALAKAHPELQVAAWHKGFRRTEASVQSRLRTVSGHGGPGCVFIRSDAPLRQGGAGLSMLVEANRSVLAPSWGACFFLLEIGVGARKLPKWRTLTVDELIKAASQDREILKCDTVEVGPRYRVWTLRTPTLAKAAMIQRAEWSSLWLEPETEALPAKLVHLSSCFLWPILTRDGRQVYVVAESSPPIITLWDLRHRREWQSFESDAFAEITALGAGPTYAQFAVAGHTEAGLLIQLYEEKRLIQDFSIAWEDFPFNEWRVFPELLLERGDEDEHIGIKRDDLEFHRAETSNFFRFDTEDDEEKVFQERSVKIRRIFWNSPLQVVAIADSENLEKPEVLLLLDLDNGSLKIVDIYCDGPPKLDIIPEHVETVESVSLPTGTTNTTTDEVQSEASAELDEASTERNRKIDKIISVMAFEKQKFPELRNLQSGLVCLWRSDRLCIVTYGDWRVYDQILVEREKHEKERWTDRDIPLCASILPEPSSTTSGGCSLLASYASMIIRWWRVSLKSCFQQACVVLSSPVYSLSLLSCDGPTTSLAARSLESSRMVAFGSTSEKNTRTSSIGTHSQRGSQLHSQSLQGRIQGSLNSRLSISDPKVTTSLEGLAESPATILISAVDRTGAMTIFLGKGSTLTKVYTCSDLSWSPSTSVDCVWMMETHVALLQRNGDVRHIEFDLNGELMRLSDLFTEREESCEGSLQQSA</sequence>
<dbReference type="SUPFAM" id="SSF56317">
    <property type="entry name" value="Carbon-nitrogen hydrolase"/>
    <property type="match status" value="1"/>
</dbReference>
<accession>A0ABP0HNX1</accession>
<name>A0ABP0HNX1_9DINO</name>
<dbReference type="Proteomes" id="UP001642484">
    <property type="component" value="Unassembled WGS sequence"/>
</dbReference>
<protein>
    <recommendedName>
        <fullName evidence="2">CN hydrolase domain-containing protein</fullName>
    </recommendedName>
</protein>
<dbReference type="PROSITE" id="PS50263">
    <property type="entry name" value="CN_HYDROLASE"/>
    <property type="match status" value="1"/>
</dbReference>
<comment type="caution">
    <text evidence="3">The sequence shown here is derived from an EMBL/GenBank/DDBJ whole genome shotgun (WGS) entry which is preliminary data.</text>
</comment>
<proteinExistence type="predicted"/>